<accession>A0ABT8L0N0</accession>
<evidence type="ECO:0000256" key="2">
    <source>
        <dbReference type="ARBA" id="ARBA00022692"/>
    </source>
</evidence>
<evidence type="ECO:0000256" key="1">
    <source>
        <dbReference type="ARBA" id="ARBA00004141"/>
    </source>
</evidence>
<gene>
    <name evidence="6" type="ORF">QQ020_01090</name>
</gene>
<name>A0ABT8L0N0_9BACT</name>
<keyword evidence="7" id="KW-1185">Reference proteome</keyword>
<proteinExistence type="predicted"/>
<comment type="subcellular location">
    <subcellularLocation>
        <location evidence="1">Membrane</location>
        <topology evidence="1">Multi-pass membrane protein</topology>
    </subcellularLocation>
</comment>
<dbReference type="EMBL" id="JAUJEB010000001">
    <property type="protein sequence ID" value="MDN5210611.1"/>
    <property type="molecule type" value="Genomic_DNA"/>
</dbReference>
<reference evidence="6" key="1">
    <citation type="submission" date="2023-06" db="EMBL/GenBank/DDBJ databases">
        <title>Genomic of Agaribacillus aureum.</title>
        <authorList>
            <person name="Wang G."/>
        </authorList>
    </citation>
    <scope>NUCLEOTIDE SEQUENCE</scope>
    <source>
        <strain evidence="6">BMA12</strain>
    </source>
</reference>
<evidence type="ECO:0000256" key="5">
    <source>
        <dbReference type="SAM" id="Phobius"/>
    </source>
</evidence>
<dbReference type="InterPro" id="IPR006603">
    <property type="entry name" value="PQ-loop_rpt"/>
</dbReference>
<evidence type="ECO:0000256" key="4">
    <source>
        <dbReference type="ARBA" id="ARBA00023136"/>
    </source>
</evidence>
<dbReference type="Pfam" id="PF04193">
    <property type="entry name" value="PQ-loop"/>
    <property type="match status" value="1"/>
</dbReference>
<sequence length="85" mass="9770">MNWIEIFGHIGALLSSLTFVPQVIRAWKTKRVGDLSLNMMVIVFVSTIIWLIYGFALQLWPVILANIIISLLSVTLIYFKLTFTR</sequence>
<dbReference type="Gene3D" id="1.20.1280.290">
    <property type="match status" value="1"/>
</dbReference>
<dbReference type="RefSeq" id="WP_346755954.1">
    <property type="nucleotide sequence ID" value="NZ_JAUJEB010000001.1"/>
</dbReference>
<keyword evidence="4 5" id="KW-0472">Membrane</keyword>
<evidence type="ECO:0000313" key="6">
    <source>
        <dbReference type="EMBL" id="MDN5210611.1"/>
    </source>
</evidence>
<evidence type="ECO:0000256" key="3">
    <source>
        <dbReference type="ARBA" id="ARBA00022989"/>
    </source>
</evidence>
<feature type="transmembrane region" description="Helical" evidence="5">
    <location>
        <begin position="36"/>
        <end position="53"/>
    </location>
</feature>
<feature type="transmembrane region" description="Helical" evidence="5">
    <location>
        <begin position="59"/>
        <end position="79"/>
    </location>
</feature>
<dbReference type="Proteomes" id="UP001172083">
    <property type="component" value="Unassembled WGS sequence"/>
</dbReference>
<evidence type="ECO:0000313" key="7">
    <source>
        <dbReference type="Proteomes" id="UP001172083"/>
    </source>
</evidence>
<protein>
    <submittedName>
        <fullName evidence="6">SemiSWEET family transporter</fullName>
    </submittedName>
</protein>
<keyword evidence="2 5" id="KW-0812">Transmembrane</keyword>
<comment type="caution">
    <text evidence="6">The sequence shown here is derived from an EMBL/GenBank/DDBJ whole genome shotgun (WGS) entry which is preliminary data.</text>
</comment>
<organism evidence="6 7">
    <name type="scientific">Agaribacillus aureus</name>
    <dbReference type="NCBI Taxonomy" id="3051825"/>
    <lineage>
        <taxon>Bacteria</taxon>
        <taxon>Pseudomonadati</taxon>
        <taxon>Bacteroidota</taxon>
        <taxon>Cytophagia</taxon>
        <taxon>Cytophagales</taxon>
        <taxon>Splendidivirgaceae</taxon>
        <taxon>Agaribacillus</taxon>
    </lineage>
</organism>
<keyword evidence="3 5" id="KW-1133">Transmembrane helix</keyword>